<organism evidence="3 4">
    <name type="scientific">Roseateles agri</name>
    <dbReference type="NCBI Taxonomy" id="3098619"/>
    <lineage>
        <taxon>Bacteria</taxon>
        <taxon>Pseudomonadati</taxon>
        <taxon>Pseudomonadota</taxon>
        <taxon>Betaproteobacteria</taxon>
        <taxon>Burkholderiales</taxon>
        <taxon>Sphaerotilaceae</taxon>
        <taxon>Roseateles</taxon>
    </lineage>
</organism>
<dbReference type="Proteomes" id="UP001285263">
    <property type="component" value="Unassembled WGS sequence"/>
</dbReference>
<feature type="domain" description="Ice-binding protein C-terminal" evidence="2">
    <location>
        <begin position="261"/>
        <end position="286"/>
    </location>
</feature>
<keyword evidence="4" id="KW-1185">Reference proteome</keyword>
<dbReference type="InterPro" id="IPR013424">
    <property type="entry name" value="Ice-binding_C"/>
</dbReference>
<evidence type="ECO:0000313" key="4">
    <source>
        <dbReference type="Proteomes" id="UP001285263"/>
    </source>
</evidence>
<dbReference type="Pfam" id="PF07589">
    <property type="entry name" value="PEP-CTERM"/>
    <property type="match status" value="1"/>
</dbReference>
<keyword evidence="1" id="KW-0732">Signal</keyword>
<sequence>MIASASLFKRSLATASLSALLCAHVHAAVITLTPSKDATIYGASMNQGLPNSSGQDLFNHSNGAGPGIFAGGNGQLAPHRALIEFDIASALPAGAVITSAQLTMHIGIVAGSGGAPGLGDQTPRTMDLFRLTRDWGEGTTGANATTVGGTGQGFPANVGDATWLQSAYQQVSWTTPGGDHVADVSSSLAVGSVFGSAQTWSSTALMVSDVQGWLDNPSSNDGWILINRDENLKQTHRAFYSSEWPDAAMRPQLQITYELAPVPEPGSTALLLAGLALLGWRASARRGRKSLPD</sequence>
<evidence type="ECO:0000256" key="1">
    <source>
        <dbReference type="SAM" id="SignalP"/>
    </source>
</evidence>
<gene>
    <name evidence="3" type="ORF">SNE35_29550</name>
</gene>
<dbReference type="RefSeq" id="WP_320426648.1">
    <property type="nucleotide sequence ID" value="NZ_JAXCLA010000011.1"/>
</dbReference>
<evidence type="ECO:0000313" key="3">
    <source>
        <dbReference type="EMBL" id="MDY0748680.1"/>
    </source>
</evidence>
<feature type="chain" id="PRO_5046200989" evidence="1">
    <location>
        <begin position="28"/>
        <end position="293"/>
    </location>
</feature>
<comment type="caution">
    <text evidence="3">The sequence shown here is derived from an EMBL/GenBank/DDBJ whole genome shotgun (WGS) entry which is preliminary data.</text>
</comment>
<dbReference type="NCBIfam" id="TIGR02595">
    <property type="entry name" value="PEP_CTERM"/>
    <property type="match status" value="1"/>
</dbReference>
<dbReference type="EMBL" id="JAXCLA010000011">
    <property type="protein sequence ID" value="MDY0748680.1"/>
    <property type="molecule type" value="Genomic_DNA"/>
</dbReference>
<proteinExistence type="predicted"/>
<reference evidence="3 4" key="1">
    <citation type="submission" date="2023-11" db="EMBL/GenBank/DDBJ databases">
        <title>Paucibacter sp. nov., isolated from fresh soil in Korea.</title>
        <authorList>
            <person name="Le N.T.T."/>
        </authorList>
    </citation>
    <scope>NUCLEOTIDE SEQUENCE [LARGE SCALE GENOMIC DNA]</scope>
    <source>
        <strain evidence="3 4">R3-3</strain>
    </source>
</reference>
<evidence type="ECO:0000259" key="2">
    <source>
        <dbReference type="Pfam" id="PF07589"/>
    </source>
</evidence>
<feature type="signal peptide" evidence="1">
    <location>
        <begin position="1"/>
        <end position="27"/>
    </location>
</feature>
<name>A0ABU5DSJ8_9BURK</name>
<dbReference type="NCBIfam" id="NF033679">
    <property type="entry name" value="DNRLRE_dom"/>
    <property type="match status" value="1"/>
</dbReference>
<protein>
    <submittedName>
        <fullName evidence="3">DNRLRE domain-containing protein</fullName>
    </submittedName>
</protein>
<accession>A0ABU5DSJ8</accession>